<protein>
    <recommendedName>
        <fullName evidence="3">ASCH domain protein</fullName>
    </recommendedName>
</protein>
<organism evidence="1 2">
    <name type="scientific">Hafnia alvei ATCC 51873</name>
    <dbReference type="NCBI Taxonomy" id="1002364"/>
    <lineage>
        <taxon>Bacteria</taxon>
        <taxon>Pseudomonadati</taxon>
        <taxon>Pseudomonadota</taxon>
        <taxon>Gammaproteobacteria</taxon>
        <taxon>Enterobacterales</taxon>
        <taxon>Hafniaceae</taxon>
        <taxon>Hafnia</taxon>
    </lineage>
</organism>
<name>G9YAX2_HAFAL</name>
<dbReference type="EMBL" id="AGCI01000089">
    <property type="protein sequence ID" value="EHM39701.1"/>
    <property type="molecule type" value="Genomic_DNA"/>
</dbReference>
<comment type="caution">
    <text evidence="1">The sequence shown here is derived from an EMBL/GenBank/DDBJ whole genome shotgun (WGS) entry which is preliminary data.</text>
</comment>
<proteinExistence type="predicted"/>
<sequence length="120" mass="13943">VRPKFIDYYCPYTLGGHFINACNKDGEPVCGIYVKVSVERLNDISEQDAIAEGIDTDWLAESQDNYDCIADHNMSGRPTAKGHFSYLWQSIYGDDKSKCWEKNPWVWVIEFKRVQEQRND</sequence>
<reference evidence="1 2" key="1">
    <citation type="submission" date="2011-08" db="EMBL/GenBank/DDBJ databases">
        <authorList>
            <person name="Weinstock G."/>
            <person name="Sodergren E."/>
            <person name="Clifton S."/>
            <person name="Fulton L."/>
            <person name="Fulton B."/>
            <person name="Courtney L."/>
            <person name="Fronick C."/>
            <person name="Harrison M."/>
            <person name="Strong C."/>
            <person name="Farmer C."/>
            <person name="Delahaunty K."/>
            <person name="Markovic C."/>
            <person name="Hall O."/>
            <person name="Minx P."/>
            <person name="Tomlinson C."/>
            <person name="Mitreva M."/>
            <person name="Hou S."/>
            <person name="Chen J."/>
            <person name="Wollam A."/>
            <person name="Pepin K.H."/>
            <person name="Johnson M."/>
            <person name="Bhonagiri V."/>
            <person name="Zhang X."/>
            <person name="Suruliraj S."/>
            <person name="Warren W."/>
            <person name="Chinwalla A."/>
            <person name="Mardis E.R."/>
            <person name="Wilson R.K."/>
        </authorList>
    </citation>
    <scope>NUCLEOTIDE SEQUENCE [LARGE SCALE GENOMIC DNA]</scope>
    <source>
        <strain evidence="1 2">ATCC 51873</strain>
    </source>
</reference>
<dbReference type="Proteomes" id="UP000005959">
    <property type="component" value="Unassembled WGS sequence"/>
</dbReference>
<evidence type="ECO:0000313" key="1">
    <source>
        <dbReference type="EMBL" id="EHM39701.1"/>
    </source>
</evidence>
<evidence type="ECO:0008006" key="3">
    <source>
        <dbReference type="Google" id="ProtNLM"/>
    </source>
</evidence>
<feature type="non-terminal residue" evidence="1">
    <location>
        <position position="1"/>
    </location>
</feature>
<evidence type="ECO:0000313" key="2">
    <source>
        <dbReference type="Proteomes" id="UP000005959"/>
    </source>
</evidence>
<dbReference type="AlphaFoldDB" id="G9YAX2"/>
<dbReference type="HOGENOM" id="CLU_2043011_0_0_6"/>
<accession>G9YAX2</accession>
<gene>
    <name evidence="1" type="ORF">HMPREF0454_03749</name>
</gene>